<accession>A0A923KNF3</accession>
<reference evidence="1" key="1">
    <citation type="submission" date="2020-08" db="EMBL/GenBank/DDBJ databases">
        <title>Novel species isolated from subtropical streams in China.</title>
        <authorList>
            <person name="Lu H."/>
        </authorList>
    </citation>
    <scope>NUCLEOTIDE SEQUENCE</scope>
    <source>
        <strain evidence="1">KACC 12607</strain>
    </source>
</reference>
<gene>
    <name evidence="1" type="ORF">H8K32_00170</name>
</gene>
<protein>
    <submittedName>
        <fullName evidence="1">DUF2116 family Zn-ribbon domain-containing protein</fullName>
    </submittedName>
</protein>
<sequence>MSDIADVSDKHIETFINSAIANASRKTQLHSDGHCAFCDEAVDIGLLFCDRDCRDDYDKQQRVMRIVGCR</sequence>
<comment type="caution">
    <text evidence="1">The sequence shown here is derived from an EMBL/GenBank/DDBJ whole genome shotgun (WGS) entry which is preliminary data.</text>
</comment>
<dbReference type="EMBL" id="JACOFV010000001">
    <property type="protein sequence ID" value="MBC3860501.1"/>
    <property type="molecule type" value="Genomic_DNA"/>
</dbReference>
<dbReference type="Proteomes" id="UP000634011">
    <property type="component" value="Unassembled WGS sequence"/>
</dbReference>
<dbReference type="RefSeq" id="WP_186910449.1">
    <property type="nucleotide sequence ID" value="NZ_JACOFV010000001.1"/>
</dbReference>
<evidence type="ECO:0000313" key="1">
    <source>
        <dbReference type="EMBL" id="MBC3860501.1"/>
    </source>
</evidence>
<keyword evidence="2" id="KW-1185">Reference proteome</keyword>
<name>A0A923KNF3_9BURK</name>
<proteinExistence type="predicted"/>
<organism evidence="1 2">
    <name type="scientific">Undibacterium jejuense</name>
    <dbReference type="NCBI Taxonomy" id="1344949"/>
    <lineage>
        <taxon>Bacteria</taxon>
        <taxon>Pseudomonadati</taxon>
        <taxon>Pseudomonadota</taxon>
        <taxon>Betaproteobacteria</taxon>
        <taxon>Burkholderiales</taxon>
        <taxon>Oxalobacteraceae</taxon>
        <taxon>Undibacterium</taxon>
    </lineage>
</organism>
<evidence type="ECO:0000313" key="2">
    <source>
        <dbReference type="Proteomes" id="UP000634011"/>
    </source>
</evidence>
<dbReference type="AlphaFoldDB" id="A0A923KNF3"/>